<evidence type="ECO:0000313" key="9">
    <source>
        <dbReference type="Proteomes" id="UP000029273"/>
    </source>
</evidence>
<sequence length="186" mass="20789">MNEWERSYTNPRRRLYLRLTVKLLFALLLAAGLYVMSASLFVAHHAAMPATRVDLTGIAPGTLRVVEWDHRRILVLHRTRTMIATLRAVPRARLYDADSARDGLPAALRNPLRSRRPAWFVAYDYGTTYGCALTLDPATAAGGLRDRCGGTRYDTAGRVYAGQDAQRNLSIPPYRFEGPDTLVIGE</sequence>
<keyword evidence="5" id="KW-1015">Disulfide bond</keyword>
<evidence type="ECO:0000256" key="5">
    <source>
        <dbReference type="ARBA" id="ARBA00023157"/>
    </source>
</evidence>
<evidence type="ECO:0000313" key="8">
    <source>
        <dbReference type="EMBL" id="OBS10772.1"/>
    </source>
</evidence>
<dbReference type="Gene3D" id="2.102.10.10">
    <property type="entry name" value="Rieske [2Fe-2S] iron-sulphur domain"/>
    <property type="match status" value="1"/>
</dbReference>
<accession>A0A1A6C878</accession>
<dbReference type="PANTHER" id="PTHR10134">
    <property type="entry name" value="CYTOCHROME B-C1 COMPLEX SUBUNIT RIESKE, MITOCHONDRIAL"/>
    <property type="match status" value="1"/>
</dbReference>
<keyword evidence="2" id="KW-0479">Metal-binding</keyword>
<evidence type="ECO:0000256" key="2">
    <source>
        <dbReference type="ARBA" id="ARBA00022723"/>
    </source>
</evidence>
<keyword evidence="9" id="KW-1185">Reference proteome</keyword>
<organism evidence="8 9">
    <name type="scientific">Acidihalobacter prosperus</name>
    <dbReference type="NCBI Taxonomy" id="160660"/>
    <lineage>
        <taxon>Bacteria</taxon>
        <taxon>Pseudomonadati</taxon>
        <taxon>Pseudomonadota</taxon>
        <taxon>Gammaproteobacteria</taxon>
        <taxon>Chromatiales</taxon>
        <taxon>Ectothiorhodospiraceae</taxon>
        <taxon>Acidihalobacter</taxon>
    </lineage>
</organism>
<dbReference type="PROSITE" id="PS51296">
    <property type="entry name" value="RIESKE"/>
    <property type="match status" value="1"/>
</dbReference>
<evidence type="ECO:0000256" key="1">
    <source>
        <dbReference type="ARBA" id="ARBA00022714"/>
    </source>
</evidence>
<name>A0A1A6C878_9GAMM</name>
<reference evidence="8 9" key="1">
    <citation type="journal article" date="2014" name="Genome Announc.">
        <title>Draft Genome Sequence of the Iron-Oxidizing, Acidophilic, and Halotolerant 'Thiobacillus prosperus' Type Strain DSM 5130.</title>
        <authorList>
            <person name="Ossandon F.J."/>
            <person name="Cardenas J.P."/>
            <person name="Corbett M."/>
            <person name="Quatrini R."/>
            <person name="Holmes D.S."/>
            <person name="Watkin E."/>
        </authorList>
    </citation>
    <scope>NUCLEOTIDE SEQUENCE [LARGE SCALE GENOMIC DNA]</scope>
    <source>
        <strain evidence="8 9">DSM 5130</strain>
    </source>
</reference>
<dbReference type="InterPro" id="IPR017941">
    <property type="entry name" value="Rieske_2Fe-2S"/>
</dbReference>
<comment type="caution">
    <text evidence="8">The sequence shown here is derived from an EMBL/GenBank/DDBJ whole genome shotgun (WGS) entry which is preliminary data.</text>
</comment>
<keyword evidence="3" id="KW-0408">Iron</keyword>
<evidence type="ECO:0000256" key="3">
    <source>
        <dbReference type="ARBA" id="ARBA00023004"/>
    </source>
</evidence>
<keyword evidence="6" id="KW-0812">Transmembrane</keyword>
<protein>
    <submittedName>
        <fullName evidence="8">Ubiquinol-cytochrome C reductase iron-sulfur subunit</fullName>
    </submittedName>
</protein>
<dbReference type="OrthoDB" id="5624396at2"/>
<dbReference type="AlphaFoldDB" id="A0A1A6C878"/>
<dbReference type="InterPro" id="IPR036922">
    <property type="entry name" value="Rieske_2Fe-2S_sf"/>
</dbReference>
<feature type="transmembrane region" description="Helical" evidence="6">
    <location>
        <begin position="21"/>
        <end position="43"/>
    </location>
</feature>
<dbReference type="Proteomes" id="UP000029273">
    <property type="component" value="Unassembled WGS sequence"/>
</dbReference>
<keyword evidence="4" id="KW-0411">Iron-sulfur</keyword>
<keyword evidence="1" id="KW-0001">2Fe-2S</keyword>
<proteinExistence type="predicted"/>
<dbReference type="SUPFAM" id="SSF50022">
    <property type="entry name" value="ISP domain"/>
    <property type="match status" value="1"/>
</dbReference>
<dbReference type="GO" id="GO:0046872">
    <property type="term" value="F:metal ion binding"/>
    <property type="evidence" value="ECO:0007669"/>
    <property type="project" value="UniProtKB-KW"/>
</dbReference>
<gene>
    <name evidence="8" type="ORF">Thpro_020488</name>
</gene>
<dbReference type="EMBL" id="JQSG02000001">
    <property type="protein sequence ID" value="OBS10772.1"/>
    <property type="molecule type" value="Genomic_DNA"/>
</dbReference>
<evidence type="ECO:0000256" key="4">
    <source>
        <dbReference type="ARBA" id="ARBA00023014"/>
    </source>
</evidence>
<dbReference type="InterPro" id="IPR014349">
    <property type="entry name" value="Rieske_Fe-S_prot"/>
</dbReference>
<keyword evidence="6" id="KW-1133">Transmembrane helix</keyword>
<evidence type="ECO:0000259" key="7">
    <source>
        <dbReference type="PROSITE" id="PS51296"/>
    </source>
</evidence>
<keyword evidence="6" id="KW-0472">Membrane</keyword>
<dbReference type="GO" id="GO:0051537">
    <property type="term" value="F:2 iron, 2 sulfur cluster binding"/>
    <property type="evidence" value="ECO:0007669"/>
    <property type="project" value="UniProtKB-KW"/>
</dbReference>
<evidence type="ECO:0000256" key="6">
    <source>
        <dbReference type="SAM" id="Phobius"/>
    </source>
</evidence>
<dbReference type="RefSeq" id="WP_052063966.1">
    <property type="nucleotide sequence ID" value="NZ_JQSG02000001.1"/>
</dbReference>
<feature type="domain" description="Rieske" evidence="7">
    <location>
        <begin position="86"/>
        <end position="183"/>
    </location>
</feature>